<evidence type="ECO:0000256" key="6">
    <source>
        <dbReference type="RuleBase" id="RU362125"/>
    </source>
</evidence>
<keyword evidence="11" id="KW-1185">Reference proteome</keyword>
<dbReference type="Pfam" id="PF02771">
    <property type="entry name" value="Acyl-CoA_dh_N"/>
    <property type="match status" value="1"/>
</dbReference>
<evidence type="ECO:0000259" key="7">
    <source>
        <dbReference type="Pfam" id="PF00441"/>
    </source>
</evidence>
<dbReference type="Proteomes" id="UP001597418">
    <property type="component" value="Unassembled WGS sequence"/>
</dbReference>
<dbReference type="EMBL" id="JBHUMB010000014">
    <property type="protein sequence ID" value="MFD2744398.1"/>
    <property type="molecule type" value="Genomic_DNA"/>
</dbReference>
<comment type="similarity">
    <text evidence="2 6">Belongs to the acyl-CoA dehydrogenase family.</text>
</comment>
<dbReference type="Pfam" id="PF02770">
    <property type="entry name" value="Acyl-CoA_dh_M"/>
    <property type="match status" value="1"/>
</dbReference>
<evidence type="ECO:0000256" key="1">
    <source>
        <dbReference type="ARBA" id="ARBA00001974"/>
    </source>
</evidence>
<dbReference type="SUPFAM" id="SSF47203">
    <property type="entry name" value="Acyl-CoA dehydrogenase C-terminal domain-like"/>
    <property type="match status" value="1"/>
</dbReference>
<dbReference type="InterPro" id="IPR013786">
    <property type="entry name" value="AcylCoA_DH/ox_N"/>
</dbReference>
<comment type="cofactor">
    <cofactor evidence="1 6">
        <name>FAD</name>
        <dbReference type="ChEBI" id="CHEBI:57692"/>
    </cofactor>
</comment>
<dbReference type="PROSITE" id="PS00073">
    <property type="entry name" value="ACYL_COA_DH_2"/>
    <property type="match status" value="1"/>
</dbReference>
<evidence type="ECO:0000256" key="2">
    <source>
        <dbReference type="ARBA" id="ARBA00009347"/>
    </source>
</evidence>
<evidence type="ECO:0000259" key="8">
    <source>
        <dbReference type="Pfam" id="PF02770"/>
    </source>
</evidence>
<dbReference type="InterPro" id="IPR009100">
    <property type="entry name" value="AcylCoA_DH/oxidase_NM_dom_sf"/>
</dbReference>
<feature type="domain" description="Acyl-CoA dehydrogenase/oxidase N-terminal" evidence="9">
    <location>
        <begin position="8"/>
        <end position="121"/>
    </location>
</feature>
<evidence type="ECO:0000256" key="3">
    <source>
        <dbReference type="ARBA" id="ARBA00022630"/>
    </source>
</evidence>
<dbReference type="Gene3D" id="2.40.110.10">
    <property type="entry name" value="Butyryl-CoA Dehydrogenase, subunit A, domain 2"/>
    <property type="match status" value="1"/>
</dbReference>
<dbReference type="RefSeq" id="WP_380885083.1">
    <property type="nucleotide sequence ID" value="NZ_JBHUMB010000014.1"/>
</dbReference>
<evidence type="ECO:0000259" key="9">
    <source>
        <dbReference type="Pfam" id="PF02771"/>
    </source>
</evidence>
<dbReference type="InterPro" id="IPR009075">
    <property type="entry name" value="AcylCo_DH/oxidase_C"/>
</dbReference>
<evidence type="ECO:0000313" key="11">
    <source>
        <dbReference type="Proteomes" id="UP001597418"/>
    </source>
</evidence>
<feature type="domain" description="Acyl-CoA dehydrogenase/oxidase C-terminal" evidence="7">
    <location>
        <begin position="231"/>
        <end position="377"/>
    </location>
</feature>
<dbReference type="InterPro" id="IPR050741">
    <property type="entry name" value="Acyl-CoA_dehydrogenase"/>
</dbReference>
<dbReference type="InterPro" id="IPR046373">
    <property type="entry name" value="Acyl-CoA_Oxase/DH_mid-dom_sf"/>
</dbReference>
<dbReference type="InterPro" id="IPR036250">
    <property type="entry name" value="AcylCo_DH-like_C"/>
</dbReference>
<dbReference type="InterPro" id="IPR006089">
    <property type="entry name" value="Acyl-CoA_DH_CS"/>
</dbReference>
<name>A0ABW5UG75_9SPHI</name>
<dbReference type="SUPFAM" id="SSF56645">
    <property type="entry name" value="Acyl-CoA dehydrogenase NM domain-like"/>
    <property type="match status" value="1"/>
</dbReference>
<dbReference type="Pfam" id="PF00441">
    <property type="entry name" value="Acyl-CoA_dh_1"/>
    <property type="match status" value="1"/>
</dbReference>
<dbReference type="Gene3D" id="1.20.140.10">
    <property type="entry name" value="Butyryl-CoA Dehydrogenase, subunit A, domain 3"/>
    <property type="match status" value="1"/>
</dbReference>
<keyword evidence="5 6" id="KW-0560">Oxidoreductase</keyword>
<evidence type="ECO:0000313" key="10">
    <source>
        <dbReference type="EMBL" id="MFD2744398.1"/>
    </source>
</evidence>
<dbReference type="EC" id="1.-.-.-" evidence="10"/>
<evidence type="ECO:0000256" key="5">
    <source>
        <dbReference type="ARBA" id="ARBA00023002"/>
    </source>
</evidence>
<feature type="domain" description="Acyl-CoA oxidase/dehydrogenase middle" evidence="8">
    <location>
        <begin position="125"/>
        <end position="219"/>
    </location>
</feature>
<sequence>MMMTHALTPEHYAFRDSLRAFIKKEILPHIDDWEKKGQIDRNIWKKMGEMGFMGLNFPEELGGLQLDFHYSMIFCEELSKCFSGGFTISALVIQYMSAPYLWKYGSPYIQQQYLQGVINGDLVSAIAITEPGAGSDVKNIQTVAIRDGDEYIINGSKTFITNGYYGDFFITAVKTNPKAGTKGISLIIIDRNAPGVSAQKIEKMGWHASDTAELHFDDVRVPAKNLVGKENSGFAYLMGGLQLERLTAAIHSLATAESALGYALEYVQNRTAFNKKLKDFQVLRHNIAQMEADILVQKAYLKHCCDLQEDQVYAVKECSIAKLQASELANRVVSQCLQLFGGYGFTEDYKIARLYRDVRVGTIIGGTSEIMLEIIAKMTIDQVAYPSSNTNITEKVS</sequence>
<gene>
    <name evidence="10" type="ORF">ACFSQ6_13450</name>
</gene>
<organism evidence="10 11">
    <name type="scientific">Sphingobacterium populi</name>
    <dbReference type="NCBI Taxonomy" id="1812824"/>
    <lineage>
        <taxon>Bacteria</taxon>
        <taxon>Pseudomonadati</taxon>
        <taxon>Bacteroidota</taxon>
        <taxon>Sphingobacteriia</taxon>
        <taxon>Sphingobacteriales</taxon>
        <taxon>Sphingobacteriaceae</taxon>
        <taxon>Sphingobacterium</taxon>
    </lineage>
</organism>
<keyword evidence="3 6" id="KW-0285">Flavoprotein</keyword>
<comment type="caution">
    <text evidence="10">The sequence shown here is derived from an EMBL/GenBank/DDBJ whole genome shotgun (WGS) entry which is preliminary data.</text>
</comment>
<accession>A0ABW5UG75</accession>
<dbReference type="Gene3D" id="1.10.540.10">
    <property type="entry name" value="Acyl-CoA dehydrogenase/oxidase, N-terminal domain"/>
    <property type="match status" value="1"/>
</dbReference>
<keyword evidence="4 6" id="KW-0274">FAD</keyword>
<dbReference type="InterPro" id="IPR037069">
    <property type="entry name" value="AcylCoA_DH/ox_N_sf"/>
</dbReference>
<proteinExistence type="inferred from homology"/>
<dbReference type="PANTHER" id="PTHR48083:SF6">
    <property type="entry name" value="ACYL-COA DEHYDROGENASE 6"/>
    <property type="match status" value="1"/>
</dbReference>
<dbReference type="GO" id="GO:0016491">
    <property type="term" value="F:oxidoreductase activity"/>
    <property type="evidence" value="ECO:0007669"/>
    <property type="project" value="UniProtKB-KW"/>
</dbReference>
<reference evidence="11" key="1">
    <citation type="journal article" date="2019" name="Int. J. Syst. Evol. Microbiol.">
        <title>The Global Catalogue of Microorganisms (GCM) 10K type strain sequencing project: providing services to taxonomists for standard genome sequencing and annotation.</title>
        <authorList>
            <consortium name="The Broad Institute Genomics Platform"/>
            <consortium name="The Broad Institute Genome Sequencing Center for Infectious Disease"/>
            <person name="Wu L."/>
            <person name="Ma J."/>
        </authorList>
    </citation>
    <scope>NUCLEOTIDE SEQUENCE [LARGE SCALE GENOMIC DNA]</scope>
    <source>
        <strain evidence="11">KCTC 42247</strain>
    </source>
</reference>
<dbReference type="InterPro" id="IPR006091">
    <property type="entry name" value="Acyl-CoA_Oxase/DH_mid-dom"/>
</dbReference>
<protein>
    <submittedName>
        <fullName evidence="10">Acyl-CoA dehydrogenase family protein</fullName>
        <ecNumber evidence="10">1.-.-.-</ecNumber>
    </submittedName>
</protein>
<evidence type="ECO:0000256" key="4">
    <source>
        <dbReference type="ARBA" id="ARBA00022827"/>
    </source>
</evidence>
<dbReference type="PANTHER" id="PTHR48083">
    <property type="entry name" value="MEDIUM-CHAIN SPECIFIC ACYL-COA DEHYDROGENASE, MITOCHONDRIAL-RELATED"/>
    <property type="match status" value="1"/>
</dbReference>